<dbReference type="EMBL" id="CAADFA010000238">
    <property type="protein sequence ID" value="VFJ59057.1"/>
    <property type="molecule type" value="Genomic_DNA"/>
</dbReference>
<proteinExistence type="predicted"/>
<sequence length="110" mass="11867">MAALRGRAIRYILFRQSPKSMPKSNLPNASELRDTLKISLPVAMGILASVLIGIIDTIMLGRLGSDALGAAGLAWSVYSITSMLAWGMLFPVMVRHPRPAGPVDYGPCRE</sequence>
<evidence type="ECO:0000313" key="3">
    <source>
        <dbReference type="EMBL" id="VFJ66223.1"/>
    </source>
</evidence>
<evidence type="ECO:0000313" key="4">
    <source>
        <dbReference type="EMBL" id="VFK11787.1"/>
    </source>
</evidence>
<protein>
    <submittedName>
        <fullName evidence="3">MatE protein</fullName>
    </submittedName>
</protein>
<dbReference type="InterPro" id="IPR002528">
    <property type="entry name" value="MATE_fam"/>
</dbReference>
<dbReference type="EMBL" id="CAADFL010000207">
    <property type="protein sequence ID" value="VFK11787.1"/>
    <property type="molecule type" value="Genomic_DNA"/>
</dbReference>
<accession>A0A450TGB7</accession>
<keyword evidence="1" id="KW-0812">Transmembrane</keyword>
<dbReference type="Pfam" id="PF01554">
    <property type="entry name" value="MatE"/>
    <property type="match status" value="1"/>
</dbReference>
<gene>
    <name evidence="3" type="ORF">BECKFM1743A_GA0114220_104063</name>
    <name evidence="4" type="ORF">BECKFM1743B_GA0114221_102076</name>
    <name evidence="2" type="ORF">BECKFM1743C_GA0114222_102387</name>
</gene>
<keyword evidence="1" id="KW-1133">Transmembrane helix</keyword>
<organism evidence="3">
    <name type="scientific">Candidatus Kentrum sp. FM</name>
    <dbReference type="NCBI Taxonomy" id="2126340"/>
    <lineage>
        <taxon>Bacteria</taxon>
        <taxon>Pseudomonadati</taxon>
        <taxon>Pseudomonadota</taxon>
        <taxon>Gammaproteobacteria</taxon>
        <taxon>Candidatus Kentrum</taxon>
    </lineage>
</organism>
<feature type="transmembrane region" description="Helical" evidence="1">
    <location>
        <begin position="40"/>
        <end position="61"/>
    </location>
</feature>
<reference evidence="3" key="1">
    <citation type="submission" date="2019-02" db="EMBL/GenBank/DDBJ databases">
        <authorList>
            <person name="Gruber-Vodicka R. H."/>
            <person name="Seah K. B. B."/>
        </authorList>
    </citation>
    <scope>NUCLEOTIDE SEQUENCE</scope>
    <source>
        <strain evidence="3">BECK_BZ163</strain>
        <strain evidence="4">BECK_BZ164</strain>
        <strain evidence="2">BECK_BZ165</strain>
    </source>
</reference>
<name>A0A450TGB7_9GAMM</name>
<dbReference type="EMBL" id="CAADEZ010000406">
    <property type="protein sequence ID" value="VFJ66223.1"/>
    <property type="molecule type" value="Genomic_DNA"/>
</dbReference>
<dbReference type="AlphaFoldDB" id="A0A450TGB7"/>
<feature type="transmembrane region" description="Helical" evidence="1">
    <location>
        <begin position="67"/>
        <end position="89"/>
    </location>
</feature>
<dbReference type="GO" id="GO:0016020">
    <property type="term" value="C:membrane"/>
    <property type="evidence" value="ECO:0007669"/>
    <property type="project" value="InterPro"/>
</dbReference>
<dbReference type="GO" id="GO:0015297">
    <property type="term" value="F:antiporter activity"/>
    <property type="evidence" value="ECO:0007669"/>
    <property type="project" value="InterPro"/>
</dbReference>
<dbReference type="GO" id="GO:0042910">
    <property type="term" value="F:xenobiotic transmembrane transporter activity"/>
    <property type="evidence" value="ECO:0007669"/>
    <property type="project" value="InterPro"/>
</dbReference>
<evidence type="ECO:0000313" key="2">
    <source>
        <dbReference type="EMBL" id="VFJ59057.1"/>
    </source>
</evidence>
<evidence type="ECO:0000256" key="1">
    <source>
        <dbReference type="SAM" id="Phobius"/>
    </source>
</evidence>
<keyword evidence="1" id="KW-0472">Membrane</keyword>